<name>A0A7C2P9X9_9PLAN</name>
<dbReference type="InterPro" id="IPR050696">
    <property type="entry name" value="FtsA/MreB"/>
</dbReference>
<sequence>MPSTAPDAPRMLDVLIVAWDRRRVSAVQAAGYGESARLSGCWSAEWPESVPPPLQNPQAAGKWLAEQWRAAGLSARSVWLVVPREDVILRHLEVPQVTDEELPDLVRFQAASRSAVPIEQLVLDFLPLSPHPNREVRDVLSATLSRTTIEAWAATIKAAEHELTGVSVSSVALADWGAHVDKHRPHAAGATLVVGWEAPRLELAIVSGSELVFAHAARTGSDLEGDASGPILSEISRALIAGQRLRPDLQIAQSWLVGVPPQLAAQIAERLESPAERLDPAALHPQREAFRTLAEHPLDVALLLGGVWGRSAPVVPQLNFVKPRQPPPKRDPRKQQLAIGSAIALLAGFLLVGGVLAWMASLDARINALLVEQSDLNTVVSAGQAPLAAANTIEDWVRRGIPQLQHMTELEATMPGGLERPYLSEYNFNVANSGDALATLYAQGSAKTREDVEALKQALVDQRKHRVKPSEITPGRDPKYPQNFTLDLELIPVKKEPPAKPGA</sequence>
<dbReference type="PANTHER" id="PTHR32432">
    <property type="entry name" value="CELL DIVISION PROTEIN FTSA-RELATED"/>
    <property type="match status" value="1"/>
</dbReference>
<keyword evidence="1" id="KW-0812">Transmembrane</keyword>
<protein>
    <submittedName>
        <fullName evidence="2">Uncharacterized protein</fullName>
    </submittedName>
</protein>
<dbReference type="InterPro" id="IPR005883">
    <property type="entry name" value="PilM"/>
</dbReference>
<evidence type="ECO:0000256" key="1">
    <source>
        <dbReference type="SAM" id="Phobius"/>
    </source>
</evidence>
<dbReference type="SUPFAM" id="SSF53067">
    <property type="entry name" value="Actin-like ATPase domain"/>
    <property type="match status" value="1"/>
</dbReference>
<feature type="transmembrane region" description="Helical" evidence="1">
    <location>
        <begin position="337"/>
        <end position="360"/>
    </location>
</feature>
<dbReference type="Pfam" id="PF11104">
    <property type="entry name" value="PilM_2"/>
    <property type="match status" value="1"/>
</dbReference>
<reference evidence="2" key="1">
    <citation type="journal article" date="2020" name="mSystems">
        <title>Genome- and Community-Level Interaction Insights into Carbon Utilization and Element Cycling Functions of Hydrothermarchaeota in Hydrothermal Sediment.</title>
        <authorList>
            <person name="Zhou Z."/>
            <person name="Liu Y."/>
            <person name="Xu W."/>
            <person name="Pan J."/>
            <person name="Luo Z.H."/>
            <person name="Li M."/>
        </authorList>
    </citation>
    <scope>NUCLEOTIDE SEQUENCE [LARGE SCALE GENOMIC DNA]</scope>
    <source>
        <strain evidence="2">SpSt-339</strain>
    </source>
</reference>
<dbReference type="Gene3D" id="3.30.1490.300">
    <property type="match status" value="1"/>
</dbReference>
<keyword evidence="1" id="KW-1133">Transmembrane helix</keyword>
<gene>
    <name evidence="2" type="ORF">ENQ76_06360</name>
</gene>
<dbReference type="EMBL" id="DSOK01000184">
    <property type="protein sequence ID" value="HEN15076.1"/>
    <property type="molecule type" value="Genomic_DNA"/>
</dbReference>
<accession>A0A7C2P9X9</accession>
<comment type="caution">
    <text evidence="2">The sequence shown here is derived from an EMBL/GenBank/DDBJ whole genome shotgun (WGS) entry which is preliminary data.</text>
</comment>
<keyword evidence="1" id="KW-0472">Membrane</keyword>
<dbReference type="AlphaFoldDB" id="A0A7C2P9X9"/>
<dbReference type="InterPro" id="IPR043129">
    <property type="entry name" value="ATPase_NBD"/>
</dbReference>
<dbReference type="PANTHER" id="PTHR32432:SF3">
    <property type="entry name" value="ETHANOLAMINE UTILIZATION PROTEIN EUTJ"/>
    <property type="match status" value="1"/>
</dbReference>
<organism evidence="2">
    <name type="scientific">Schlesneria paludicola</name>
    <dbReference type="NCBI Taxonomy" id="360056"/>
    <lineage>
        <taxon>Bacteria</taxon>
        <taxon>Pseudomonadati</taxon>
        <taxon>Planctomycetota</taxon>
        <taxon>Planctomycetia</taxon>
        <taxon>Planctomycetales</taxon>
        <taxon>Planctomycetaceae</taxon>
        <taxon>Schlesneria</taxon>
    </lineage>
</organism>
<evidence type="ECO:0000313" key="2">
    <source>
        <dbReference type="EMBL" id="HEN15076.1"/>
    </source>
</evidence>
<proteinExistence type="predicted"/>
<dbReference type="Gene3D" id="3.30.420.40">
    <property type="match status" value="2"/>
</dbReference>